<accession>L1JW70</accession>
<dbReference type="RefSeq" id="XP_005839569.1">
    <property type="nucleotide sequence ID" value="XM_005839512.1"/>
</dbReference>
<evidence type="ECO:0000313" key="2">
    <source>
        <dbReference type="EnsemblProtists" id="EKX52589"/>
    </source>
</evidence>
<protein>
    <submittedName>
        <fullName evidence="1 2">Uncharacterized protein</fullName>
    </submittedName>
</protein>
<evidence type="ECO:0000313" key="1">
    <source>
        <dbReference type="EMBL" id="EKX52589.1"/>
    </source>
</evidence>
<dbReference type="EnsemblProtists" id="EKX52589">
    <property type="protein sequence ID" value="EKX52589"/>
    <property type="gene ID" value="GUITHDRAFT_101754"/>
</dbReference>
<organism evidence="1">
    <name type="scientific">Guillardia theta (strain CCMP2712)</name>
    <name type="common">Cryptophyte</name>
    <dbReference type="NCBI Taxonomy" id="905079"/>
    <lineage>
        <taxon>Eukaryota</taxon>
        <taxon>Cryptophyceae</taxon>
        <taxon>Pyrenomonadales</taxon>
        <taxon>Geminigeraceae</taxon>
        <taxon>Guillardia</taxon>
    </lineage>
</organism>
<reference evidence="1 3" key="1">
    <citation type="journal article" date="2012" name="Nature">
        <title>Algal genomes reveal evolutionary mosaicism and the fate of nucleomorphs.</title>
        <authorList>
            <consortium name="DOE Joint Genome Institute"/>
            <person name="Curtis B.A."/>
            <person name="Tanifuji G."/>
            <person name="Burki F."/>
            <person name="Gruber A."/>
            <person name="Irimia M."/>
            <person name="Maruyama S."/>
            <person name="Arias M.C."/>
            <person name="Ball S.G."/>
            <person name="Gile G.H."/>
            <person name="Hirakawa Y."/>
            <person name="Hopkins J.F."/>
            <person name="Kuo A."/>
            <person name="Rensing S.A."/>
            <person name="Schmutz J."/>
            <person name="Symeonidi A."/>
            <person name="Elias M."/>
            <person name="Eveleigh R.J."/>
            <person name="Herman E.K."/>
            <person name="Klute M.J."/>
            <person name="Nakayama T."/>
            <person name="Obornik M."/>
            <person name="Reyes-Prieto A."/>
            <person name="Armbrust E.V."/>
            <person name="Aves S.J."/>
            <person name="Beiko R.G."/>
            <person name="Coutinho P."/>
            <person name="Dacks J.B."/>
            <person name="Durnford D.G."/>
            <person name="Fast N.M."/>
            <person name="Green B.R."/>
            <person name="Grisdale C.J."/>
            <person name="Hempel F."/>
            <person name="Henrissat B."/>
            <person name="Hoppner M.P."/>
            <person name="Ishida K."/>
            <person name="Kim E."/>
            <person name="Koreny L."/>
            <person name="Kroth P.G."/>
            <person name="Liu Y."/>
            <person name="Malik S.B."/>
            <person name="Maier U.G."/>
            <person name="McRose D."/>
            <person name="Mock T."/>
            <person name="Neilson J.A."/>
            <person name="Onodera N.T."/>
            <person name="Poole A.M."/>
            <person name="Pritham E.J."/>
            <person name="Richards T.A."/>
            <person name="Rocap G."/>
            <person name="Roy S.W."/>
            <person name="Sarai C."/>
            <person name="Schaack S."/>
            <person name="Shirato S."/>
            <person name="Slamovits C.H."/>
            <person name="Spencer D.F."/>
            <person name="Suzuki S."/>
            <person name="Worden A.Z."/>
            <person name="Zauner S."/>
            <person name="Barry K."/>
            <person name="Bell C."/>
            <person name="Bharti A.K."/>
            <person name="Crow J.A."/>
            <person name="Grimwood J."/>
            <person name="Kramer R."/>
            <person name="Lindquist E."/>
            <person name="Lucas S."/>
            <person name="Salamov A."/>
            <person name="McFadden G.I."/>
            <person name="Lane C.E."/>
            <person name="Keeling P.J."/>
            <person name="Gray M.W."/>
            <person name="Grigoriev I.V."/>
            <person name="Archibald J.M."/>
        </authorList>
    </citation>
    <scope>NUCLEOTIDE SEQUENCE</scope>
    <source>
        <strain evidence="1 3">CCMP2712</strain>
    </source>
</reference>
<evidence type="ECO:0000313" key="3">
    <source>
        <dbReference type="Proteomes" id="UP000011087"/>
    </source>
</evidence>
<dbReference type="HOGENOM" id="CLU_2502698_0_0_1"/>
<dbReference type="PaxDb" id="55529-EKX52589"/>
<dbReference type="Proteomes" id="UP000011087">
    <property type="component" value="Unassembled WGS sequence"/>
</dbReference>
<dbReference type="GeneID" id="17309376"/>
<gene>
    <name evidence="1" type="ORF">GUITHDRAFT_101754</name>
</gene>
<dbReference type="KEGG" id="gtt:GUITHDRAFT_101754"/>
<sequence>MTEMAEPEGRRIHSWSWLNRHLLARCNAAEATQSGILGCIAPFKAMTNQEQAEVYVDKIGRLDPHANPLMGIHTFDDPTAGLPAGY</sequence>
<keyword evidence="3" id="KW-1185">Reference proteome</keyword>
<reference evidence="2" key="3">
    <citation type="submission" date="2015-06" db="UniProtKB">
        <authorList>
            <consortium name="EnsemblProtists"/>
        </authorList>
    </citation>
    <scope>IDENTIFICATION</scope>
</reference>
<name>L1JW70_GUITC</name>
<dbReference type="AlphaFoldDB" id="L1JW70"/>
<dbReference type="EMBL" id="JH992972">
    <property type="protein sequence ID" value="EKX52589.1"/>
    <property type="molecule type" value="Genomic_DNA"/>
</dbReference>
<proteinExistence type="predicted"/>
<reference evidence="3" key="2">
    <citation type="submission" date="2012-11" db="EMBL/GenBank/DDBJ databases">
        <authorList>
            <person name="Kuo A."/>
            <person name="Curtis B.A."/>
            <person name="Tanifuji G."/>
            <person name="Burki F."/>
            <person name="Gruber A."/>
            <person name="Irimia M."/>
            <person name="Maruyama S."/>
            <person name="Arias M.C."/>
            <person name="Ball S.G."/>
            <person name="Gile G.H."/>
            <person name="Hirakawa Y."/>
            <person name="Hopkins J.F."/>
            <person name="Rensing S.A."/>
            <person name="Schmutz J."/>
            <person name="Symeonidi A."/>
            <person name="Elias M."/>
            <person name="Eveleigh R.J."/>
            <person name="Herman E.K."/>
            <person name="Klute M.J."/>
            <person name="Nakayama T."/>
            <person name="Obornik M."/>
            <person name="Reyes-Prieto A."/>
            <person name="Armbrust E.V."/>
            <person name="Aves S.J."/>
            <person name="Beiko R.G."/>
            <person name="Coutinho P."/>
            <person name="Dacks J.B."/>
            <person name="Durnford D.G."/>
            <person name="Fast N.M."/>
            <person name="Green B.R."/>
            <person name="Grisdale C."/>
            <person name="Hempe F."/>
            <person name="Henrissat B."/>
            <person name="Hoppner M.P."/>
            <person name="Ishida K.-I."/>
            <person name="Kim E."/>
            <person name="Koreny L."/>
            <person name="Kroth P.G."/>
            <person name="Liu Y."/>
            <person name="Malik S.-B."/>
            <person name="Maier U.G."/>
            <person name="McRose D."/>
            <person name="Mock T."/>
            <person name="Neilson J.A."/>
            <person name="Onodera N.T."/>
            <person name="Poole A.M."/>
            <person name="Pritham E.J."/>
            <person name="Richards T.A."/>
            <person name="Rocap G."/>
            <person name="Roy S.W."/>
            <person name="Sarai C."/>
            <person name="Schaack S."/>
            <person name="Shirato S."/>
            <person name="Slamovits C.H."/>
            <person name="Spencer D.F."/>
            <person name="Suzuki S."/>
            <person name="Worden A.Z."/>
            <person name="Zauner S."/>
            <person name="Barry K."/>
            <person name="Bell C."/>
            <person name="Bharti A.K."/>
            <person name="Crow J.A."/>
            <person name="Grimwood J."/>
            <person name="Kramer R."/>
            <person name="Lindquist E."/>
            <person name="Lucas S."/>
            <person name="Salamov A."/>
            <person name="McFadden G.I."/>
            <person name="Lane C.E."/>
            <person name="Keeling P.J."/>
            <person name="Gray M.W."/>
            <person name="Grigoriev I.V."/>
            <person name="Archibald J.M."/>
        </authorList>
    </citation>
    <scope>NUCLEOTIDE SEQUENCE</scope>
    <source>
        <strain evidence="3">CCMP2712</strain>
    </source>
</reference>